<sequence length="203" mass="21875">MIDTAVLLLFIPTFFTVAITPGMCMLLALSLGMSIGVRRTLPMMAGELLGVAMVSLSAVLGVAALMLNLPMLFTVLKMVGGAYLLYLGIQMWRSEGRLGKAETVVDVTARGLFLRGWLTAIANPKGWAFMIALLPPFISAERPLLPQLSILVAIILACELSCMLIYASGGSTLRRLLSADKVQWINRLAGTMMAALGVWLMVE</sequence>
<evidence type="ECO:0000256" key="1">
    <source>
        <dbReference type="ARBA" id="ARBA00004651"/>
    </source>
</evidence>
<dbReference type="GO" id="GO:0005886">
    <property type="term" value="C:plasma membrane"/>
    <property type="evidence" value="ECO:0007669"/>
    <property type="project" value="UniProtKB-SubCell"/>
</dbReference>
<keyword evidence="8" id="KW-1185">Reference proteome</keyword>
<keyword evidence="2" id="KW-1003">Cell membrane</keyword>
<protein>
    <submittedName>
        <fullName evidence="7">Lysine exporter protein (LYSE/YGGA)</fullName>
    </submittedName>
</protein>
<evidence type="ECO:0000256" key="6">
    <source>
        <dbReference type="SAM" id="Phobius"/>
    </source>
</evidence>
<evidence type="ECO:0000313" key="7">
    <source>
        <dbReference type="EMBL" id="ADN74836.1"/>
    </source>
</evidence>
<evidence type="ECO:0000256" key="5">
    <source>
        <dbReference type="ARBA" id="ARBA00023136"/>
    </source>
</evidence>
<dbReference type="PIRSF" id="PIRSF006324">
    <property type="entry name" value="LeuE"/>
    <property type="match status" value="1"/>
</dbReference>
<keyword evidence="5 6" id="KW-0472">Membrane</keyword>
<dbReference type="STRING" id="550540.Fbal_0623"/>
<dbReference type="Proteomes" id="UP000006683">
    <property type="component" value="Chromosome"/>
</dbReference>
<dbReference type="KEGG" id="fbl:Fbal_0623"/>
<feature type="transmembrane region" description="Helical" evidence="6">
    <location>
        <begin position="41"/>
        <end position="65"/>
    </location>
</feature>
<feature type="transmembrane region" description="Helical" evidence="6">
    <location>
        <begin position="184"/>
        <end position="202"/>
    </location>
</feature>
<accession>E1SR71</accession>
<dbReference type="GeneID" id="67180868"/>
<comment type="subcellular location">
    <subcellularLocation>
        <location evidence="1">Cell membrane</location>
        <topology evidence="1">Multi-pass membrane protein</topology>
    </subcellularLocation>
</comment>
<dbReference type="AlphaFoldDB" id="E1SR71"/>
<keyword evidence="3 6" id="KW-0812">Transmembrane</keyword>
<dbReference type="PANTHER" id="PTHR30086:SF5">
    <property type="entry name" value="HOMOGENTISATE EXPORT PROTEIN"/>
    <property type="match status" value="1"/>
</dbReference>
<gene>
    <name evidence="7" type="ordered locus">Fbal_0623</name>
</gene>
<organism evidence="7 8">
    <name type="scientific">Ferrimonas balearica (strain DSM 9799 / CCM 4581 / KCTC 23876 / PAT)</name>
    <dbReference type="NCBI Taxonomy" id="550540"/>
    <lineage>
        <taxon>Bacteria</taxon>
        <taxon>Pseudomonadati</taxon>
        <taxon>Pseudomonadota</taxon>
        <taxon>Gammaproteobacteria</taxon>
        <taxon>Alteromonadales</taxon>
        <taxon>Ferrimonadaceae</taxon>
        <taxon>Ferrimonas</taxon>
    </lineage>
</organism>
<dbReference type="eggNOG" id="COG1280">
    <property type="taxonomic scope" value="Bacteria"/>
</dbReference>
<dbReference type="PANTHER" id="PTHR30086">
    <property type="entry name" value="ARGININE EXPORTER PROTEIN ARGO"/>
    <property type="match status" value="1"/>
</dbReference>
<dbReference type="EMBL" id="CP002209">
    <property type="protein sequence ID" value="ADN74836.1"/>
    <property type="molecule type" value="Genomic_DNA"/>
</dbReference>
<name>E1SR71_FERBD</name>
<dbReference type="OrthoDB" id="9804822at2"/>
<dbReference type="HOGENOM" id="CLU_079569_2_0_6"/>
<feature type="transmembrane region" description="Helical" evidence="6">
    <location>
        <begin position="112"/>
        <end position="138"/>
    </location>
</feature>
<dbReference type="Pfam" id="PF01810">
    <property type="entry name" value="LysE"/>
    <property type="match status" value="1"/>
</dbReference>
<feature type="transmembrane region" description="Helical" evidence="6">
    <location>
        <begin position="150"/>
        <end position="172"/>
    </location>
</feature>
<keyword evidence="4 6" id="KW-1133">Transmembrane helix</keyword>
<dbReference type="GO" id="GO:0042970">
    <property type="term" value="F:homoserine transmembrane transporter activity"/>
    <property type="evidence" value="ECO:0007669"/>
    <property type="project" value="TreeGrafter"/>
</dbReference>
<dbReference type="RefSeq" id="WP_013344142.1">
    <property type="nucleotide sequence ID" value="NC_014541.1"/>
</dbReference>
<dbReference type="InterPro" id="IPR001123">
    <property type="entry name" value="LeuE-type"/>
</dbReference>
<evidence type="ECO:0000256" key="4">
    <source>
        <dbReference type="ARBA" id="ARBA00022989"/>
    </source>
</evidence>
<proteinExistence type="predicted"/>
<evidence type="ECO:0000313" key="8">
    <source>
        <dbReference type="Proteomes" id="UP000006683"/>
    </source>
</evidence>
<feature type="transmembrane region" description="Helical" evidence="6">
    <location>
        <begin position="6"/>
        <end position="29"/>
    </location>
</feature>
<feature type="transmembrane region" description="Helical" evidence="6">
    <location>
        <begin position="71"/>
        <end position="92"/>
    </location>
</feature>
<evidence type="ECO:0000256" key="2">
    <source>
        <dbReference type="ARBA" id="ARBA00022475"/>
    </source>
</evidence>
<evidence type="ECO:0000256" key="3">
    <source>
        <dbReference type="ARBA" id="ARBA00022692"/>
    </source>
</evidence>
<reference evidence="7 8" key="1">
    <citation type="journal article" date="2010" name="Stand. Genomic Sci.">
        <title>Complete genome sequence of Ferrimonas balearica type strain (PAT).</title>
        <authorList>
            <person name="Nolan M."/>
            <person name="Sikorski J."/>
            <person name="Davenport K."/>
            <person name="Lucas S."/>
            <person name="Glavina Del Rio T."/>
            <person name="Tice H."/>
            <person name="Cheng J."/>
            <person name="Goodwin L."/>
            <person name="Pitluck S."/>
            <person name="Liolios K."/>
            <person name="Ivanova N."/>
            <person name="Mavromatis K."/>
            <person name="Ovchinnikova G."/>
            <person name="Pati A."/>
            <person name="Chen A."/>
            <person name="Palaniappan K."/>
            <person name="Land M."/>
            <person name="Hauser L."/>
            <person name="Chang Y."/>
            <person name="Jeffries C."/>
            <person name="Tapia R."/>
            <person name="Brettin T."/>
            <person name="Detter J."/>
            <person name="Han C."/>
            <person name="Yasawong M."/>
            <person name="Rohde M."/>
            <person name="Tindall B."/>
            <person name="Goker M."/>
            <person name="Woyke T."/>
            <person name="Bristow J."/>
            <person name="Eisen J."/>
            <person name="Markowitz V."/>
            <person name="Hugenholtz P."/>
            <person name="Kyrpides N."/>
            <person name="Klenk H."/>
            <person name="Lapidus A."/>
        </authorList>
    </citation>
    <scope>NUCLEOTIDE SEQUENCE [LARGE SCALE GENOMIC DNA]</scope>
    <source>
        <strain evidence="8">DSM 9799 / CCM 4581 / KCTC 23876 / PAT</strain>
    </source>
</reference>